<dbReference type="AlphaFoldDB" id="A0A5K7XF76"/>
<keyword evidence="2" id="KW-1185">Reference proteome</keyword>
<dbReference type="EMBL" id="AP021861">
    <property type="protein sequence ID" value="BBO35158.1"/>
    <property type="molecule type" value="Genomic_DNA"/>
</dbReference>
<evidence type="ECO:0000313" key="2">
    <source>
        <dbReference type="Proteomes" id="UP000326837"/>
    </source>
</evidence>
<sequence>MNAAVATYSVPRTFAELPYTHSWLQICQHAERLGRAEITEFDTNLEGTWLRFECDGYQFSVGECGSRVQLTVNDSDCRAELLVEVTEHFAALLAPHMRHC</sequence>
<gene>
    <name evidence="1" type="ORF">PLANPX_4770</name>
</gene>
<evidence type="ECO:0008006" key="3">
    <source>
        <dbReference type="Google" id="ProtNLM"/>
    </source>
</evidence>
<organism evidence="1 2">
    <name type="scientific">Lacipirellula parvula</name>
    <dbReference type="NCBI Taxonomy" id="2650471"/>
    <lineage>
        <taxon>Bacteria</taxon>
        <taxon>Pseudomonadati</taxon>
        <taxon>Planctomycetota</taxon>
        <taxon>Planctomycetia</taxon>
        <taxon>Pirellulales</taxon>
        <taxon>Lacipirellulaceae</taxon>
        <taxon>Lacipirellula</taxon>
    </lineage>
</organism>
<reference evidence="2" key="1">
    <citation type="submission" date="2019-10" db="EMBL/GenBank/DDBJ databases">
        <title>Lacipirellula parvula gen. nov., sp. nov., representing a lineage of planctomycetes widespread in freshwater anoxic habitats, and description of the family Lacipirellulaceae.</title>
        <authorList>
            <person name="Dedysh S.N."/>
            <person name="Kulichevskaya I.S."/>
            <person name="Beletsky A.V."/>
            <person name="Rakitin A.L."/>
            <person name="Mardanov A.V."/>
            <person name="Ivanova A.A."/>
            <person name="Saltykova V.X."/>
            <person name="Rijpstra W.I.C."/>
            <person name="Sinninghe Damste J.S."/>
            <person name="Ravin N.V."/>
        </authorList>
    </citation>
    <scope>NUCLEOTIDE SEQUENCE [LARGE SCALE GENOMIC DNA]</scope>
    <source>
        <strain evidence="2">PX69</strain>
    </source>
</reference>
<evidence type="ECO:0000313" key="1">
    <source>
        <dbReference type="EMBL" id="BBO35158.1"/>
    </source>
</evidence>
<name>A0A5K7XF76_9BACT</name>
<accession>A0A5K7XF76</accession>
<protein>
    <recommendedName>
        <fullName evidence="3">Phosphomannomutase</fullName>
    </recommendedName>
</protein>
<dbReference type="KEGG" id="lpav:PLANPX_4770"/>
<dbReference type="Proteomes" id="UP000326837">
    <property type="component" value="Chromosome"/>
</dbReference>
<proteinExistence type="predicted"/>
<dbReference type="RefSeq" id="WP_152100596.1">
    <property type="nucleotide sequence ID" value="NZ_AP021861.1"/>
</dbReference>